<feature type="domain" description="Asparagine synthetase" evidence="4">
    <location>
        <begin position="223"/>
        <end position="307"/>
    </location>
</feature>
<sequence>MPGIYGYIKQSIDDKQIENMSKELFYQNNFIQDNTFSNDYLECSHIHIGNIKKSNNYFLKDGIYVFIEGEQYDFKNISFEEFLFDAYENKCLEEKLNKLDGCFNAIIYDSNINKLFLISDRYGMRMLYYYFKNGRFAWSGEVKGLLALDFVDKTILKESFDCFIDLGYLLEDNTWFKNIKLIKPATIMEFDLNTKKLSQKYYWKWSEIKPSNLSFDEAVDKVGSIFIDAVKKRFNPNEEITLALSGGLDSRAIFAAINKLYPNFKGLATTFGIDGCDDIEIAKLVISKTNWEHQVFHFTSNNWFEPRLKQNWKTDGMLNIMHMHGIELLQELKNKNFTIGGAIGDIVLRFSSLQNKTNCYNKKIDNNIAKIFYKGYSSNEWLNDDFYDINNSEPFLLMNDGRRFSNMGIVNSSSYVGYRYPFLDNQLLEIIYSLPDEYREGNKLYKEMLLKNFPDFFKDIPWQNTRRNLDGTESKYLNKDNVIRGYLNYAGAIREKSILTKIFKILDYEKSYYKNFTNINAIETYLKPHLDSMQVNHIEKIFRFITAELYLRDVNAKTK</sequence>
<dbReference type="InterPro" id="IPR051786">
    <property type="entry name" value="ASN_synthetase/amidase"/>
</dbReference>
<dbReference type="GO" id="GO:0005829">
    <property type="term" value="C:cytosol"/>
    <property type="evidence" value="ECO:0007669"/>
    <property type="project" value="TreeGrafter"/>
</dbReference>
<dbReference type="SUPFAM" id="SSF56235">
    <property type="entry name" value="N-terminal nucleophile aminohydrolases (Ntn hydrolases)"/>
    <property type="match status" value="1"/>
</dbReference>
<comment type="pathway">
    <text evidence="1">Amino-acid biosynthesis; L-asparagine biosynthesis; L-asparagine from L-aspartate (L-Gln route): step 1/1.</text>
</comment>
<comment type="caution">
    <text evidence="6">The sequence shown here is derived from an EMBL/GenBank/DDBJ whole genome shotgun (WGS) entry which is preliminary data.</text>
</comment>
<evidence type="ECO:0000256" key="2">
    <source>
        <dbReference type="ARBA" id="ARBA00012737"/>
    </source>
</evidence>
<dbReference type="RefSeq" id="WP_105915384.1">
    <property type="nucleotide sequence ID" value="NZ_NXGE01000003.1"/>
</dbReference>
<dbReference type="InterPro" id="IPR014729">
    <property type="entry name" value="Rossmann-like_a/b/a_fold"/>
</dbReference>
<feature type="domain" description="Glutamine amidotransferase type-2" evidence="5">
    <location>
        <begin position="68"/>
        <end position="147"/>
    </location>
</feature>
<dbReference type="Gene3D" id="3.60.20.10">
    <property type="entry name" value="Glutamine Phosphoribosylpyrophosphate, subunit 1, domain 1"/>
    <property type="match status" value="1"/>
</dbReference>
<dbReference type="PANTHER" id="PTHR43284">
    <property type="entry name" value="ASPARAGINE SYNTHETASE (GLUTAMINE-HYDROLYZING)"/>
    <property type="match status" value="1"/>
</dbReference>
<dbReference type="Gene3D" id="3.40.50.620">
    <property type="entry name" value="HUPs"/>
    <property type="match status" value="1"/>
</dbReference>
<evidence type="ECO:0000259" key="4">
    <source>
        <dbReference type="Pfam" id="PF00733"/>
    </source>
</evidence>
<gene>
    <name evidence="6" type="ORF">CJ673_06205</name>
</gene>
<dbReference type="InterPro" id="IPR029055">
    <property type="entry name" value="Ntn_hydrolases_N"/>
</dbReference>
<dbReference type="EMBL" id="NXGE01000003">
    <property type="protein sequence ID" value="PRM94479.1"/>
    <property type="molecule type" value="Genomic_DNA"/>
</dbReference>
<dbReference type="EC" id="6.3.5.4" evidence="2"/>
<dbReference type="SUPFAM" id="SSF52402">
    <property type="entry name" value="Adenine nucleotide alpha hydrolases-like"/>
    <property type="match status" value="1"/>
</dbReference>
<accession>A0A2S9T6Q9</accession>
<name>A0A2S9T6Q9_9BACT</name>
<dbReference type="GO" id="GO:0004066">
    <property type="term" value="F:asparagine synthase (glutamine-hydrolyzing) activity"/>
    <property type="evidence" value="ECO:0007669"/>
    <property type="project" value="UniProtKB-EC"/>
</dbReference>
<comment type="catalytic activity">
    <reaction evidence="3">
        <text>L-aspartate + L-glutamine + ATP + H2O = L-asparagine + L-glutamate + AMP + diphosphate + H(+)</text>
        <dbReference type="Rhea" id="RHEA:12228"/>
        <dbReference type="ChEBI" id="CHEBI:15377"/>
        <dbReference type="ChEBI" id="CHEBI:15378"/>
        <dbReference type="ChEBI" id="CHEBI:29985"/>
        <dbReference type="ChEBI" id="CHEBI:29991"/>
        <dbReference type="ChEBI" id="CHEBI:30616"/>
        <dbReference type="ChEBI" id="CHEBI:33019"/>
        <dbReference type="ChEBI" id="CHEBI:58048"/>
        <dbReference type="ChEBI" id="CHEBI:58359"/>
        <dbReference type="ChEBI" id="CHEBI:456215"/>
        <dbReference type="EC" id="6.3.5.4"/>
    </reaction>
</comment>
<reference evidence="6 7" key="1">
    <citation type="submission" date="2017-09" db="EMBL/GenBank/DDBJ databases">
        <title>Reassesment of A. cryaerophilus.</title>
        <authorList>
            <person name="Perez-Cataluna A."/>
            <person name="Collado L."/>
            <person name="Salgado O."/>
            <person name="Lefinanco V."/>
            <person name="Figueras M.J."/>
        </authorList>
    </citation>
    <scope>NUCLEOTIDE SEQUENCE [LARGE SCALE GENOMIC DNA]</scope>
    <source>
        <strain evidence="6 7">LMG 10210</strain>
    </source>
</reference>
<dbReference type="Pfam" id="PF00733">
    <property type="entry name" value="Asn_synthase"/>
    <property type="match status" value="1"/>
</dbReference>
<dbReference type="Pfam" id="PF13537">
    <property type="entry name" value="GATase_7"/>
    <property type="match status" value="1"/>
</dbReference>
<evidence type="ECO:0000259" key="5">
    <source>
        <dbReference type="Pfam" id="PF13537"/>
    </source>
</evidence>
<organism evidence="6 7">
    <name type="scientific">Aliarcobacter cryaerophilus</name>
    <dbReference type="NCBI Taxonomy" id="28198"/>
    <lineage>
        <taxon>Bacteria</taxon>
        <taxon>Pseudomonadati</taxon>
        <taxon>Campylobacterota</taxon>
        <taxon>Epsilonproteobacteria</taxon>
        <taxon>Campylobacterales</taxon>
        <taxon>Arcobacteraceae</taxon>
        <taxon>Aliarcobacter</taxon>
    </lineage>
</organism>
<evidence type="ECO:0000313" key="7">
    <source>
        <dbReference type="Proteomes" id="UP000238281"/>
    </source>
</evidence>
<dbReference type="PANTHER" id="PTHR43284:SF1">
    <property type="entry name" value="ASPARAGINE SYNTHETASE"/>
    <property type="match status" value="1"/>
</dbReference>
<proteinExistence type="predicted"/>
<evidence type="ECO:0000256" key="1">
    <source>
        <dbReference type="ARBA" id="ARBA00005187"/>
    </source>
</evidence>
<dbReference type="Proteomes" id="UP000238281">
    <property type="component" value="Unassembled WGS sequence"/>
</dbReference>
<dbReference type="InterPro" id="IPR001962">
    <property type="entry name" value="Asn_synthase"/>
</dbReference>
<dbReference type="InterPro" id="IPR017932">
    <property type="entry name" value="GATase_2_dom"/>
</dbReference>
<dbReference type="GO" id="GO:0006529">
    <property type="term" value="P:asparagine biosynthetic process"/>
    <property type="evidence" value="ECO:0007669"/>
    <property type="project" value="InterPro"/>
</dbReference>
<evidence type="ECO:0000313" key="6">
    <source>
        <dbReference type="EMBL" id="PRM94479.1"/>
    </source>
</evidence>
<protein>
    <recommendedName>
        <fullName evidence="2">asparagine synthase (glutamine-hydrolyzing)</fullName>
        <ecNumber evidence="2">6.3.5.4</ecNumber>
    </recommendedName>
</protein>
<dbReference type="AlphaFoldDB" id="A0A2S9T6Q9"/>
<evidence type="ECO:0000256" key="3">
    <source>
        <dbReference type="ARBA" id="ARBA00048741"/>
    </source>
</evidence>